<dbReference type="Proteomes" id="UP000053097">
    <property type="component" value="Unassembled WGS sequence"/>
</dbReference>
<dbReference type="AlphaFoldDB" id="A0A026VY25"/>
<accession>A0A026VY25</accession>
<sequence length="49" mass="5471">MKGKTWGKVGASCYVTRTETYKTHGVFIHLSRLCSNFEKPGEYGNGIFA</sequence>
<name>A0A026VY25_OOCBI</name>
<proteinExistence type="predicted"/>
<dbReference type="EMBL" id="KK107638">
    <property type="protein sequence ID" value="EZA48376.1"/>
    <property type="molecule type" value="Genomic_DNA"/>
</dbReference>
<evidence type="ECO:0000313" key="2">
    <source>
        <dbReference type="Proteomes" id="UP000053097"/>
    </source>
</evidence>
<protein>
    <submittedName>
        <fullName evidence="1">Uncharacterized protein</fullName>
    </submittedName>
</protein>
<evidence type="ECO:0000313" key="1">
    <source>
        <dbReference type="EMBL" id="EZA48376.1"/>
    </source>
</evidence>
<organism evidence="1 2">
    <name type="scientific">Ooceraea biroi</name>
    <name type="common">Clonal raider ant</name>
    <name type="synonym">Cerapachys biroi</name>
    <dbReference type="NCBI Taxonomy" id="2015173"/>
    <lineage>
        <taxon>Eukaryota</taxon>
        <taxon>Metazoa</taxon>
        <taxon>Ecdysozoa</taxon>
        <taxon>Arthropoda</taxon>
        <taxon>Hexapoda</taxon>
        <taxon>Insecta</taxon>
        <taxon>Pterygota</taxon>
        <taxon>Neoptera</taxon>
        <taxon>Endopterygota</taxon>
        <taxon>Hymenoptera</taxon>
        <taxon>Apocrita</taxon>
        <taxon>Aculeata</taxon>
        <taxon>Formicoidea</taxon>
        <taxon>Formicidae</taxon>
        <taxon>Dorylinae</taxon>
        <taxon>Ooceraea</taxon>
    </lineage>
</organism>
<reference evidence="1 2" key="1">
    <citation type="journal article" date="2014" name="Curr. Biol.">
        <title>The genome of the clonal raider ant Cerapachys biroi.</title>
        <authorList>
            <person name="Oxley P.R."/>
            <person name="Ji L."/>
            <person name="Fetter-Pruneda I."/>
            <person name="McKenzie S.K."/>
            <person name="Li C."/>
            <person name="Hu H."/>
            <person name="Zhang G."/>
            <person name="Kronauer D.J."/>
        </authorList>
    </citation>
    <scope>NUCLEOTIDE SEQUENCE [LARGE SCALE GENOMIC DNA]</scope>
</reference>
<keyword evidence="2" id="KW-1185">Reference proteome</keyword>
<gene>
    <name evidence="1" type="ORF">X777_13683</name>
</gene>